<organism evidence="1 2">
    <name type="scientific">Malus domestica</name>
    <name type="common">Apple</name>
    <name type="synonym">Pyrus malus</name>
    <dbReference type="NCBI Taxonomy" id="3750"/>
    <lineage>
        <taxon>Eukaryota</taxon>
        <taxon>Viridiplantae</taxon>
        <taxon>Streptophyta</taxon>
        <taxon>Embryophyta</taxon>
        <taxon>Tracheophyta</taxon>
        <taxon>Spermatophyta</taxon>
        <taxon>Magnoliopsida</taxon>
        <taxon>eudicotyledons</taxon>
        <taxon>Gunneridae</taxon>
        <taxon>Pentapetalae</taxon>
        <taxon>rosids</taxon>
        <taxon>fabids</taxon>
        <taxon>Rosales</taxon>
        <taxon>Rosaceae</taxon>
        <taxon>Amygdaloideae</taxon>
        <taxon>Maleae</taxon>
        <taxon>Malus</taxon>
    </lineage>
</organism>
<name>A0A498JQH1_MALDO</name>
<evidence type="ECO:0000313" key="1">
    <source>
        <dbReference type="EMBL" id="RXH98199.1"/>
    </source>
</evidence>
<evidence type="ECO:0000313" key="2">
    <source>
        <dbReference type="Proteomes" id="UP000290289"/>
    </source>
</evidence>
<dbReference type="Proteomes" id="UP000290289">
    <property type="component" value="Chromosome 5"/>
</dbReference>
<sequence length="72" mass="7918">MAPVTKRLEPPTSELAEAVAFVVTLALACARAHPELRPTMRHVAQELSARTLHYLSEPFSALTINKLTGHQK</sequence>
<dbReference type="PROSITE" id="PS51257">
    <property type="entry name" value="PROKAR_LIPOPROTEIN"/>
    <property type="match status" value="1"/>
</dbReference>
<comment type="caution">
    <text evidence="1">The sequence shown here is derived from an EMBL/GenBank/DDBJ whole genome shotgun (WGS) entry which is preliminary data.</text>
</comment>
<dbReference type="STRING" id="3750.A0A498JQH1"/>
<evidence type="ECO:0008006" key="3">
    <source>
        <dbReference type="Google" id="ProtNLM"/>
    </source>
</evidence>
<protein>
    <recommendedName>
        <fullName evidence="3">Serine-threonine/tyrosine-protein kinase catalytic domain-containing protein</fullName>
    </recommendedName>
</protein>
<dbReference type="EMBL" id="RDQH01000331">
    <property type="protein sequence ID" value="RXH98199.1"/>
    <property type="molecule type" value="Genomic_DNA"/>
</dbReference>
<gene>
    <name evidence="1" type="ORF">DVH24_010524</name>
</gene>
<dbReference type="AlphaFoldDB" id="A0A498JQH1"/>
<keyword evidence="2" id="KW-1185">Reference proteome</keyword>
<accession>A0A498JQH1</accession>
<proteinExistence type="predicted"/>
<reference evidence="1 2" key="1">
    <citation type="submission" date="2018-10" db="EMBL/GenBank/DDBJ databases">
        <title>A high-quality apple genome assembly.</title>
        <authorList>
            <person name="Hu J."/>
        </authorList>
    </citation>
    <scope>NUCLEOTIDE SEQUENCE [LARGE SCALE GENOMIC DNA]</scope>
    <source>
        <strain evidence="2">cv. HFTH1</strain>
        <tissue evidence="1">Young leaf</tissue>
    </source>
</reference>